<sequence length="214" mass="24384">MELTLEQLYQKMRQEMGPSGWWPADSKAEIIIGAIMIQNTNWQNAARAVANFRQASEFLPARIHQLPLEQIQDLTRPAGFYRNKSRAVQAVFAWLSQYGFDYQRVVAENGDQLRDQLLALHGIGEETADVLLTFVFGIPTFVSDKYARTLFTHLGITGLTDYRSLAKRCRLSAYFDLARAQDFHGLIDEFGKQYLRSPGRFQDSFLAGDRLVLG</sequence>
<dbReference type="PANTHER" id="PTHR10359">
    <property type="entry name" value="A/G-SPECIFIC ADENINE GLYCOSYLASE/ENDONUCLEASE III"/>
    <property type="match status" value="1"/>
</dbReference>
<name>A0A0R1WG91_9LACO</name>
<accession>A0A0R1WG91</accession>
<gene>
    <name evidence="6" type="ORF">FC49_GL000044</name>
</gene>
<dbReference type="SUPFAM" id="SSF48150">
    <property type="entry name" value="DNA-glycosylase"/>
    <property type="match status" value="1"/>
</dbReference>
<evidence type="ECO:0000313" key="6">
    <source>
        <dbReference type="EMBL" id="KRM16888.1"/>
    </source>
</evidence>
<comment type="caution">
    <text evidence="6">The sequence shown here is derived from an EMBL/GenBank/DDBJ whole genome shotgun (WGS) entry which is preliminary data.</text>
</comment>
<evidence type="ECO:0000256" key="3">
    <source>
        <dbReference type="ARBA" id="ARBA00023004"/>
    </source>
</evidence>
<keyword evidence="1" id="KW-0004">4Fe-4S</keyword>
<keyword evidence="3" id="KW-0408">Iron</keyword>
<dbReference type="GO" id="GO:0046872">
    <property type="term" value="F:metal ion binding"/>
    <property type="evidence" value="ECO:0007669"/>
    <property type="project" value="UniProtKB-KW"/>
</dbReference>
<reference evidence="6 7" key="1">
    <citation type="journal article" date="2015" name="Genome Announc.">
        <title>Expanding the biotechnology potential of lactobacilli through comparative genomics of 213 strains and associated genera.</title>
        <authorList>
            <person name="Sun Z."/>
            <person name="Harris H.M."/>
            <person name="McCann A."/>
            <person name="Guo C."/>
            <person name="Argimon S."/>
            <person name="Zhang W."/>
            <person name="Yang X."/>
            <person name="Jeffery I.B."/>
            <person name="Cooney J.C."/>
            <person name="Kagawa T.F."/>
            <person name="Liu W."/>
            <person name="Song Y."/>
            <person name="Salvetti E."/>
            <person name="Wrobel A."/>
            <person name="Rasinkangas P."/>
            <person name="Parkhill J."/>
            <person name="Rea M.C."/>
            <person name="O'Sullivan O."/>
            <person name="Ritari J."/>
            <person name="Douillard F.P."/>
            <person name="Paul Ross R."/>
            <person name="Yang R."/>
            <person name="Briner A.E."/>
            <person name="Felis G.E."/>
            <person name="de Vos W.M."/>
            <person name="Barrangou R."/>
            <person name="Klaenhammer T.R."/>
            <person name="Caufield P.W."/>
            <person name="Cui Y."/>
            <person name="Zhang H."/>
            <person name="O'Toole P.W."/>
        </authorList>
    </citation>
    <scope>NUCLEOTIDE SEQUENCE [LARGE SCALE GENOMIC DNA]</scope>
    <source>
        <strain evidence="6 7">DSM 4864</strain>
    </source>
</reference>
<dbReference type="RefSeq" id="WP_056983659.1">
    <property type="nucleotide sequence ID" value="NZ_AZGE01000001.1"/>
</dbReference>
<dbReference type="GO" id="GO:0006284">
    <property type="term" value="P:base-excision repair"/>
    <property type="evidence" value="ECO:0007669"/>
    <property type="project" value="InterPro"/>
</dbReference>
<evidence type="ECO:0000259" key="5">
    <source>
        <dbReference type="SMART" id="SM00478"/>
    </source>
</evidence>
<evidence type="ECO:0000256" key="1">
    <source>
        <dbReference type="ARBA" id="ARBA00022485"/>
    </source>
</evidence>
<dbReference type="GO" id="GO:0003824">
    <property type="term" value="F:catalytic activity"/>
    <property type="evidence" value="ECO:0007669"/>
    <property type="project" value="InterPro"/>
</dbReference>
<dbReference type="EMBL" id="AZGE01000001">
    <property type="protein sequence ID" value="KRM16888.1"/>
    <property type="molecule type" value="Genomic_DNA"/>
</dbReference>
<dbReference type="PATRIC" id="fig|1423779.3.peg.45"/>
<dbReference type="GO" id="GO:0051539">
    <property type="term" value="F:4 iron, 4 sulfur cluster binding"/>
    <property type="evidence" value="ECO:0007669"/>
    <property type="project" value="UniProtKB-KW"/>
</dbReference>
<organism evidence="6 7">
    <name type="scientific">Limosilactobacillus oris DSM 4864</name>
    <dbReference type="NCBI Taxonomy" id="1423779"/>
    <lineage>
        <taxon>Bacteria</taxon>
        <taxon>Bacillati</taxon>
        <taxon>Bacillota</taxon>
        <taxon>Bacilli</taxon>
        <taxon>Lactobacillales</taxon>
        <taxon>Lactobacillaceae</taxon>
        <taxon>Limosilactobacillus</taxon>
    </lineage>
</organism>
<dbReference type="InterPro" id="IPR011257">
    <property type="entry name" value="DNA_glycosylase"/>
</dbReference>
<proteinExistence type="predicted"/>
<feature type="domain" description="HhH-GPD" evidence="5">
    <location>
        <begin position="36"/>
        <end position="193"/>
    </location>
</feature>
<dbReference type="AlphaFoldDB" id="A0A0R1WG91"/>
<evidence type="ECO:0000313" key="7">
    <source>
        <dbReference type="Proteomes" id="UP000050973"/>
    </source>
</evidence>
<keyword evidence="4" id="KW-0411">Iron-sulfur</keyword>
<dbReference type="InterPro" id="IPR003265">
    <property type="entry name" value="HhH-GPD_domain"/>
</dbReference>
<evidence type="ECO:0000256" key="4">
    <source>
        <dbReference type="ARBA" id="ARBA00023014"/>
    </source>
</evidence>
<protein>
    <submittedName>
        <fullName evidence="6">Base excision DNA repair protein, HhH-GPD family</fullName>
    </submittedName>
</protein>
<dbReference type="PIRSF" id="PIRSF001435">
    <property type="entry name" value="Nth"/>
    <property type="match status" value="1"/>
</dbReference>
<evidence type="ECO:0000256" key="2">
    <source>
        <dbReference type="ARBA" id="ARBA00022723"/>
    </source>
</evidence>
<dbReference type="Proteomes" id="UP000050973">
    <property type="component" value="Unassembled WGS sequence"/>
</dbReference>
<dbReference type="Pfam" id="PF00730">
    <property type="entry name" value="HhH-GPD"/>
    <property type="match status" value="1"/>
</dbReference>
<dbReference type="CDD" id="cd00056">
    <property type="entry name" value="ENDO3c"/>
    <property type="match status" value="1"/>
</dbReference>
<dbReference type="SMART" id="SM00478">
    <property type="entry name" value="ENDO3c"/>
    <property type="match status" value="1"/>
</dbReference>
<dbReference type="PANTHER" id="PTHR10359:SF19">
    <property type="entry name" value="DNA REPAIR GLYCOSYLASE MJ1434-RELATED"/>
    <property type="match status" value="1"/>
</dbReference>
<dbReference type="Gene3D" id="1.10.340.30">
    <property type="entry name" value="Hypothetical protein, domain 2"/>
    <property type="match status" value="1"/>
</dbReference>
<keyword evidence="2" id="KW-0479">Metal-binding</keyword>